<dbReference type="CDD" id="cd04301">
    <property type="entry name" value="NAT_SF"/>
    <property type="match status" value="1"/>
</dbReference>
<dbReference type="EMBL" id="NXIF01000043">
    <property type="protein sequence ID" value="PKI80064.1"/>
    <property type="molecule type" value="Genomic_DNA"/>
</dbReference>
<name>A0A2N1J0P0_9BACT</name>
<dbReference type="RefSeq" id="WP_101185582.1">
    <property type="nucleotide sequence ID" value="NZ_CP031218.1"/>
</dbReference>
<sequence>MKVKFTDNKIFIKDENRAFLNATFCKNSKTIFIELLKVERDYRNKNVGTKVLKRSLEFFEKKGFQKVVLNVLPLDSNSLNLVQLKNFYKKHGFIESPQKALSRPNLMIKYII</sequence>
<dbReference type="Proteomes" id="UP000233248">
    <property type="component" value="Unassembled WGS sequence"/>
</dbReference>
<organism evidence="2 3">
    <name type="scientific">Malaciobacter halophilus</name>
    <dbReference type="NCBI Taxonomy" id="197482"/>
    <lineage>
        <taxon>Bacteria</taxon>
        <taxon>Pseudomonadati</taxon>
        <taxon>Campylobacterota</taxon>
        <taxon>Epsilonproteobacteria</taxon>
        <taxon>Campylobacterales</taxon>
        <taxon>Arcobacteraceae</taxon>
        <taxon>Malaciobacter</taxon>
    </lineage>
</organism>
<dbReference type="InterPro" id="IPR000182">
    <property type="entry name" value="GNAT_dom"/>
</dbReference>
<feature type="domain" description="N-acetyltransferase" evidence="1">
    <location>
        <begin position="1"/>
        <end position="112"/>
    </location>
</feature>
<reference evidence="2 3" key="1">
    <citation type="submission" date="2017-09" db="EMBL/GenBank/DDBJ databases">
        <title>Genomics of the genus Arcobacter.</title>
        <authorList>
            <person name="Perez-Cataluna A."/>
            <person name="Figueras M.J."/>
            <person name="Salas-Masso N."/>
        </authorList>
    </citation>
    <scope>NUCLEOTIDE SEQUENCE [LARGE SCALE GENOMIC DNA]</scope>
    <source>
        <strain evidence="2 3">DSM 18005</strain>
    </source>
</reference>
<dbReference type="AlphaFoldDB" id="A0A2N1J0P0"/>
<dbReference type="PROSITE" id="PS51186">
    <property type="entry name" value="GNAT"/>
    <property type="match status" value="1"/>
</dbReference>
<dbReference type="Gene3D" id="3.40.630.30">
    <property type="match status" value="1"/>
</dbReference>
<comment type="caution">
    <text evidence="2">The sequence shown here is derived from an EMBL/GenBank/DDBJ whole genome shotgun (WGS) entry which is preliminary data.</text>
</comment>
<dbReference type="OrthoDB" id="9775804at2"/>
<evidence type="ECO:0000259" key="1">
    <source>
        <dbReference type="PROSITE" id="PS51186"/>
    </source>
</evidence>
<dbReference type="GO" id="GO:0016747">
    <property type="term" value="F:acyltransferase activity, transferring groups other than amino-acyl groups"/>
    <property type="evidence" value="ECO:0007669"/>
    <property type="project" value="InterPro"/>
</dbReference>
<dbReference type="Pfam" id="PF00583">
    <property type="entry name" value="Acetyltransf_1"/>
    <property type="match status" value="1"/>
</dbReference>
<gene>
    <name evidence="2" type="ORF">CP960_11190</name>
</gene>
<dbReference type="InterPro" id="IPR016181">
    <property type="entry name" value="Acyl_CoA_acyltransferase"/>
</dbReference>
<evidence type="ECO:0000313" key="3">
    <source>
        <dbReference type="Proteomes" id="UP000233248"/>
    </source>
</evidence>
<dbReference type="SUPFAM" id="SSF55729">
    <property type="entry name" value="Acyl-CoA N-acyltransferases (Nat)"/>
    <property type="match status" value="1"/>
</dbReference>
<accession>A0A2N1J0P0</accession>
<keyword evidence="3" id="KW-1185">Reference proteome</keyword>
<protein>
    <recommendedName>
        <fullName evidence="1">N-acetyltransferase domain-containing protein</fullName>
    </recommendedName>
</protein>
<evidence type="ECO:0000313" key="2">
    <source>
        <dbReference type="EMBL" id="PKI80064.1"/>
    </source>
</evidence>
<dbReference type="KEGG" id="ahs:AHALO_0521"/>
<proteinExistence type="predicted"/>